<dbReference type="AlphaFoldDB" id="A0A6J6K7R2"/>
<feature type="region of interest" description="Disordered" evidence="1">
    <location>
        <begin position="56"/>
        <end position="78"/>
    </location>
</feature>
<name>A0A6J6K7R2_9ZZZZ</name>
<reference evidence="2" key="1">
    <citation type="submission" date="2020-05" db="EMBL/GenBank/DDBJ databases">
        <authorList>
            <person name="Chiriac C."/>
            <person name="Salcher M."/>
            <person name="Ghai R."/>
            <person name="Kavagutti S V."/>
        </authorList>
    </citation>
    <scope>NUCLEOTIDE SEQUENCE</scope>
</reference>
<gene>
    <name evidence="2" type="ORF">UFOPK2166_00447</name>
</gene>
<organism evidence="2">
    <name type="scientific">freshwater metagenome</name>
    <dbReference type="NCBI Taxonomy" id="449393"/>
    <lineage>
        <taxon>unclassified sequences</taxon>
        <taxon>metagenomes</taxon>
        <taxon>ecological metagenomes</taxon>
    </lineage>
</organism>
<protein>
    <submittedName>
        <fullName evidence="2">Unannotated protein</fullName>
    </submittedName>
</protein>
<sequence>MPRFAAARAIATSPSGCTACTPVGEIKTGMDNSWPITETDICRCIESPATCGAKPNWSNESRLSRMERPFSDPAMSAP</sequence>
<accession>A0A6J6K7R2</accession>
<evidence type="ECO:0000256" key="1">
    <source>
        <dbReference type="SAM" id="MobiDB-lite"/>
    </source>
</evidence>
<proteinExistence type="predicted"/>
<evidence type="ECO:0000313" key="2">
    <source>
        <dbReference type="EMBL" id="CAB4644434.1"/>
    </source>
</evidence>
<dbReference type="EMBL" id="CAEZWB010000038">
    <property type="protein sequence ID" value="CAB4644434.1"/>
    <property type="molecule type" value="Genomic_DNA"/>
</dbReference>